<organism evidence="2 3">
    <name type="scientific">Striga asiatica</name>
    <name type="common">Asiatic witchweed</name>
    <name type="synonym">Buchnera asiatica</name>
    <dbReference type="NCBI Taxonomy" id="4170"/>
    <lineage>
        <taxon>Eukaryota</taxon>
        <taxon>Viridiplantae</taxon>
        <taxon>Streptophyta</taxon>
        <taxon>Embryophyta</taxon>
        <taxon>Tracheophyta</taxon>
        <taxon>Spermatophyta</taxon>
        <taxon>Magnoliopsida</taxon>
        <taxon>eudicotyledons</taxon>
        <taxon>Gunneridae</taxon>
        <taxon>Pentapetalae</taxon>
        <taxon>asterids</taxon>
        <taxon>lamiids</taxon>
        <taxon>Lamiales</taxon>
        <taxon>Orobanchaceae</taxon>
        <taxon>Buchnereae</taxon>
        <taxon>Striga</taxon>
    </lineage>
</organism>
<dbReference type="Proteomes" id="UP000325081">
    <property type="component" value="Unassembled WGS sequence"/>
</dbReference>
<name>A0A5A7Q6F3_STRAF</name>
<dbReference type="AlphaFoldDB" id="A0A5A7Q6F3"/>
<keyword evidence="2" id="KW-0418">Kinase</keyword>
<sequence length="283" mass="31622">MTVERLAFICLCSPSAPPCPPSTLALTWKFPNQILSPPLNLSPRSRSQYGDWVKAVDRGISVDYQSPSKEASSKDNQNHSTQFTEQQEDPAQNLRESTSKEDSQARGSNEPALHKRQILAMVEFSTSAVQGEKEVQPSVETGVEQQALMQIEEADTIGEQHQSSPINQQMVEFKHPENLTLTLRKTWRRKAVKDGRLIRSSTSMETEPMQMGQKRPQPEEQFVAGTICAGFLCPGKDSSSEQPSVHVLQGRLEHLFSRSVVASFAQSTPDQPGRKPLCYLWQD</sequence>
<evidence type="ECO:0000256" key="1">
    <source>
        <dbReference type="SAM" id="MobiDB-lite"/>
    </source>
</evidence>
<dbReference type="GO" id="GO:0016301">
    <property type="term" value="F:kinase activity"/>
    <property type="evidence" value="ECO:0007669"/>
    <property type="project" value="UniProtKB-KW"/>
</dbReference>
<dbReference type="EMBL" id="BKCP01005883">
    <property type="protein sequence ID" value="GER40482.1"/>
    <property type="molecule type" value="Genomic_DNA"/>
</dbReference>
<keyword evidence="3" id="KW-1185">Reference proteome</keyword>
<feature type="region of interest" description="Disordered" evidence="1">
    <location>
        <begin position="65"/>
        <end position="113"/>
    </location>
</feature>
<proteinExistence type="predicted"/>
<evidence type="ECO:0000313" key="3">
    <source>
        <dbReference type="Proteomes" id="UP000325081"/>
    </source>
</evidence>
<gene>
    <name evidence="2" type="ORF">STAS_17156</name>
</gene>
<accession>A0A5A7Q6F3</accession>
<protein>
    <submittedName>
        <fullName evidence="2">Acetylglutamate kinase</fullName>
    </submittedName>
</protein>
<evidence type="ECO:0000313" key="2">
    <source>
        <dbReference type="EMBL" id="GER40482.1"/>
    </source>
</evidence>
<reference evidence="3" key="1">
    <citation type="journal article" date="2019" name="Curr. Biol.">
        <title>Genome Sequence of Striga asiatica Provides Insight into the Evolution of Plant Parasitism.</title>
        <authorList>
            <person name="Yoshida S."/>
            <person name="Kim S."/>
            <person name="Wafula E.K."/>
            <person name="Tanskanen J."/>
            <person name="Kim Y.M."/>
            <person name="Honaas L."/>
            <person name="Yang Z."/>
            <person name="Spallek T."/>
            <person name="Conn C.E."/>
            <person name="Ichihashi Y."/>
            <person name="Cheong K."/>
            <person name="Cui S."/>
            <person name="Der J.P."/>
            <person name="Gundlach H."/>
            <person name="Jiao Y."/>
            <person name="Hori C."/>
            <person name="Ishida J.K."/>
            <person name="Kasahara H."/>
            <person name="Kiba T."/>
            <person name="Kim M.S."/>
            <person name="Koo N."/>
            <person name="Laohavisit A."/>
            <person name="Lee Y.H."/>
            <person name="Lumba S."/>
            <person name="McCourt P."/>
            <person name="Mortimer J.C."/>
            <person name="Mutuku J.M."/>
            <person name="Nomura T."/>
            <person name="Sasaki-Sekimoto Y."/>
            <person name="Seto Y."/>
            <person name="Wang Y."/>
            <person name="Wakatake T."/>
            <person name="Sakakibara H."/>
            <person name="Demura T."/>
            <person name="Yamaguchi S."/>
            <person name="Yoneyama K."/>
            <person name="Manabe R.I."/>
            <person name="Nelson D.C."/>
            <person name="Schulman A.H."/>
            <person name="Timko M.P."/>
            <person name="dePamphilis C.W."/>
            <person name="Choi D."/>
            <person name="Shirasu K."/>
        </authorList>
    </citation>
    <scope>NUCLEOTIDE SEQUENCE [LARGE SCALE GENOMIC DNA]</scope>
    <source>
        <strain evidence="3">cv. UVA1</strain>
    </source>
</reference>
<keyword evidence="2" id="KW-0808">Transferase</keyword>
<comment type="caution">
    <text evidence="2">The sequence shown here is derived from an EMBL/GenBank/DDBJ whole genome shotgun (WGS) entry which is preliminary data.</text>
</comment>